<dbReference type="SMART" id="SM00066">
    <property type="entry name" value="GAL4"/>
    <property type="match status" value="1"/>
</dbReference>
<feature type="compositionally biased region" description="Acidic residues" evidence="8">
    <location>
        <begin position="231"/>
        <end position="240"/>
    </location>
</feature>
<evidence type="ECO:0000256" key="2">
    <source>
        <dbReference type="ARBA" id="ARBA00022723"/>
    </source>
</evidence>
<comment type="subcellular location">
    <subcellularLocation>
        <location evidence="1">Nucleus</location>
    </subcellularLocation>
</comment>
<keyword evidence="4" id="KW-0805">Transcription regulation</keyword>
<dbReference type="InterPro" id="IPR007219">
    <property type="entry name" value="XnlR_reg_dom"/>
</dbReference>
<dbReference type="PROSITE" id="PS50048">
    <property type="entry name" value="ZN2_CY6_FUNGAL_2"/>
    <property type="match status" value="1"/>
</dbReference>
<feature type="compositionally biased region" description="Polar residues" evidence="8">
    <location>
        <begin position="199"/>
        <end position="210"/>
    </location>
</feature>
<evidence type="ECO:0000313" key="11">
    <source>
        <dbReference type="Proteomes" id="UP000249363"/>
    </source>
</evidence>
<dbReference type="InterPro" id="IPR001138">
    <property type="entry name" value="Zn2Cys6_DnaBD"/>
</dbReference>
<protein>
    <recommendedName>
        <fullName evidence="9">Zn(2)-C6 fungal-type domain-containing protein</fullName>
    </recommendedName>
</protein>
<evidence type="ECO:0000256" key="6">
    <source>
        <dbReference type="ARBA" id="ARBA00023163"/>
    </source>
</evidence>
<evidence type="ECO:0000256" key="7">
    <source>
        <dbReference type="ARBA" id="ARBA00023242"/>
    </source>
</evidence>
<dbReference type="InterPro" id="IPR036864">
    <property type="entry name" value="Zn2-C6_fun-type_DNA-bd_sf"/>
</dbReference>
<keyword evidence="6" id="KW-0804">Transcription</keyword>
<gene>
    <name evidence="10" type="ORF">BHQ10_008034</name>
</gene>
<dbReference type="AlphaFoldDB" id="A0A364L887"/>
<dbReference type="GO" id="GO:0005634">
    <property type="term" value="C:nucleus"/>
    <property type="evidence" value="ECO:0007669"/>
    <property type="project" value="UniProtKB-SubCell"/>
</dbReference>
<keyword evidence="3" id="KW-0862">Zinc</keyword>
<dbReference type="SMART" id="SM00906">
    <property type="entry name" value="Fungal_trans"/>
    <property type="match status" value="1"/>
</dbReference>
<dbReference type="GO" id="GO:0006351">
    <property type="term" value="P:DNA-templated transcription"/>
    <property type="evidence" value="ECO:0007669"/>
    <property type="project" value="InterPro"/>
</dbReference>
<dbReference type="OrthoDB" id="2154091at2759"/>
<dbReference type="RefSeq" id="XP_040736537.1">
    <property type="nucleotide sequence ID" value="XM_040880796.1"/>
</dbReference>
<organism evidence="10 11">
    <name type="scientific">Talaromyces amestolkiae</name>
    <dbReference type="NCBI Taxonomy" id="1196081"/>
    <lineage>
        <taxon>Eukaryota</taxon>
        <taxon>Fungi</taxon>
        <taxon>Dikarya</taxon>
        <taxon>Ascomycota</taxon>
        <taxon>Pezizomycotina</taxon>
        <taxon>Eurotiomycetes</taxon>
        <taxon>Eurotiomycetidae</taxon>
        <taxon>Eurotiales</taxon>
        <taxon>Trichocomaceae</taxon>
        <taxon>Talaromyces</taxon>
        <taxon>Talaromyces sect. Talaromyces</taxon>
    </lineage>
</organism>
<evidence type="ECO:0000313" key="10">
    <source>
        <dbReference type="EMBL" id="RAO72022.1"/>
    </source>
</evidence>
<proteinExistence type="predicted"/>
<dbReference type="Gene3D" id="4.10.240.10">
    <property type="entry name" value="Zn(2)-C6 fungal-type DNA-binding domain"/>
    <property type="match status" value="1"/>
</dbReference>
<accession>A0A364L887</accession>
<dbReference type="EMBL" id="MIKG01000017">
    <property type="protein sequence ID" value="RAO72022.1"/>
    <property type="molecule type" value="Genomic_DNA"/>
</dbReference>
<keyword evidence="2" id="KW-0479">Metal-binding</keyword>
<feature type="region of interest" description="Disordered" evidence="8">
    <location>
        <begin position="1"/>
        <end position="23"/>
    </location>
</feature>
<dbReference type="GO" id="GO:0008270">
    <property type="term" value="F:zinc ion binding"/>
    <property type="evidence" value="ECO:0007669"/>
    <property type="project" value="InterPro"/>
</dbReference>
<dbReference type="CDD" id="cd00067">
    <property type="entry name" value="GAL4"/>
    <property type="match status" value="1"/>
</dbReference>
<feature type="compositionally biased region" description="Basic and acidic residues" evidence="8">
    <location>
        <begin position="216"/>
        <end position="230"/>
    </location>
</feature>
<dbReference type="Pfam" id="PF00172">
    <property type="entry name" value="Zn_clus"/>
    <property type="match status" value="1"/>
</dbReference>
<dbReference type="PROSITE" id="PS00463">
    <property type="entry name" value="ZN2_CY6_FUNGAL_1"/>
    <property type="match status" value="1"/>
</dbReference>
<evidence type="ECO:0000256" key="4">
    <source>
        <dbReference type="ARBA" id="ARBA00023015"/>
    </source>
</evidence>
<sequence>MPTSQIESREPSGQGKKAPRKHVTTACVPCRESKIRCDGAQPNCLNCQKKEKICRYQHGDDKRKISLRAATELFSARIDQLTQFIYDNGLEPPQMRPDAEQEMNRVLDTLQVPRSVVKANNSRTSANIPRATLQNRDISRGNDRIYTPPANRYPAETAGTSVLPSVQFPNINNHDYIPPVFDFSLPTAEILDDLYAKNLQTPPSNANPENSEAYAEVERSSLRGQQHDDDSASETGDEAEREVIEQLSSRMGTLKLASDGHLRFYGPTSNLTLVDVAPTSKQRPGPDVRSVRHDGQELLNHLRIGQYVEPSLESHLIDLYFTWQNPSLYIVDREMFNLARAKWRDELDDTPFYSEVLTNAMCALGAAFEARYHPTFITFPKSLSEFFADRAKALLEIELDCPCVATVQALAILSSHEAASNRDARGWLYSGMSMRLAYDLGLHLDMATYVQKGSMTPIEAKVRRITFWGSYIADHFWGFYLGRPFRMNAGDVSVSKPASAPDTREGTWYAYGMGELLPRALEHGLRDPGDLVTQQFVNLWEMIAPVGHILYGCSDIASHDLQRMNYKVTEDLFAWKRSLDPSLQVDLEHDTGPVLPHLLMLHMQYYQIVIFFHRPWVSKSYIQPQNPKQGPGHQHARRTCAESATAIARLLRLYEKYYTFRRINNQVVAIIFTAALMLIFVTISMSTQDTGRSHADDKSRQADMAAHLNVCFRALDELGQSFENAKRTRDFLVSLQRRWQNHMRKTGANPKRSLEPSATKSPQNATDGRSPTFSAMPNPTAAGSQYPRSSLSGQKKPRLAEQSMMQDARLGANFVDTNKFLPPDVDFGSIGNGGLNWTPSTRDLKMLSEELGDAPLFSTASSPSSMSPQPQIPGGMATLTSATPGGSNAISSLDEIASAWWNWPVDGIDGTNTNNRSSANL</sequence>
<dbReference type="CDD" id="cd12148">
    <property type="entry name" value="fungal_TF_MHR"/>
    <property type="match status" value="1"/>
</dbReference>
<evidence type="ECO:0000256" key="3">
    <source>
        <dbReference type="ARBA" id="ARBA00022833"/>
    </source>
</evidence>
<name>A0A364L887_TALAM</name>
<evidence type="ECO:0000259" key="9">
    <source>
        <dbReference type="PROSITE" id="PS50048"/>
    </source>
</evidence>
<dbReference type="GO" id="GO:0003677">
    <property type="term" value="F:DNA binding"/>
    <property type="evidence" value="ECO:0007669"/>
    <property type="project" value="UniProtKB-KW"/>
</dbReference>
<feature type="compositionally biased region" description="Polar residues" evidence="8">
    <location>
        <begin position="756"/>
        <end position="793"/>
    </location>
</feature>
<feature type="region of interest" description="Disordered" evidence="8">
    <location>
        <begin position="742"/>
        <end position="802"/>
    </location>
</feature>
<keyword evidence="7" id="KW-0539">Nucleus</keyword>
<reference evidence="10 11" key="1">
    <citation type="journal article" date="2017" name="Biotechnol. Biofuels">
        <title>Differential beta-glucosidase expression as a function of carbon source availability in Talaromyces amestolkiae: a genomic and proteomic approach.</title>
        <authorList>
            <person name="de Eugenio L.I."/>
            <person name="Mendez-Liter J.A."/>
            <person name="Nieto-Dominguez M."/>
            <person name="Alonso L."/>
            <person name="Gil-Munoz J."/>
            <person name="Barriuso J."/>
            <person name="Prieto A."/>
            <person name="Martinez M.J."/>
        </authorList>
    </citation>
    <scope>NUCLEOTIDE SEQUENCE [LARGE SCALE GENOMIC DNA]</scope>
    <source>
        <strain evidence="10 11">CIB</strain>
    </source>
</reference>
<feature type="region of interest" description="Disordered" evidence="8">
    <location>
        <begin position="199"/>
        <end position="241"/>
    </location>
</feature>
<keyword evidence="11" id="KW-1185">Reference proteome</keyword>
<dbReference type="STRING" id="1196081.A0A364L887"/>
<dbReference type="Pfam" id="PF04082">
    <property type="entry name" value="Fungal_trans"/>
    <property type="match status" value="1"/>
</dbReference>
<dbReference type="SUPFAM" id="SSF57701">
    <property type="entry name" value="Zn2/Cys6 DNA-binding domain"/>
    <property type="match status" value="1"/>
</dbReference>
<dbReference type="PANTHER" id="PTHR31313">
    <property type="entry name" value="TY1 ENHANCER ACTIVATOR"/>
    <property type="match status" value="1"/>
</dbReference>
<dbReference type="InterPro" id="IPR051615">
    <property type="entry name" value="Transcr_Regulatory_Elem"/>
</dbReference>
<keyword evidence="5" id="KW-0238">DNA-binding</keyword>
<dbReference type="GeneID" id="63797249"/>
<feature type="domain" description="Zn(2)-C6 fungal-type" evidence="9">
    <location>
        <begin position="26"/>
        <end position="56"/>
    </location>
</feature>
<comment type="caution">
    <text evidence="10">The sequence shown here is derived from an EMBL/GenBank/DDBJ whole genome shotgun (WGS) entry which is preliminary data.</text>
</comment>
<dbReference type="GO" id="GO:0000981">
    <property type="term" value="F:DNA-binding transcription factor activity, RNA polymerase II-specific"/>
    <property type="evidence" value="ECO:0007669"/>
    <property type="project" value="InterPro"/>
</dbReference>
<evidence type="ECO:0000256" key="1">
    <source>
        <dbReference type="ARBA" id="ARBA00004123"/>
    </source>
</evidence>
<evidence type="ECO:0000256" key="8">
    <source>
        <dbReference type="SAM" id="MobiDB-lite"/>
    </source>
</evidence>
<dbReference type="PANTHER" id="PTHR31313:SF77">
    <property type="entry name" value="ZN(II)2CYS6 TRANSCRIPTION FACTOR (EUROFUNG)"/>
    <property type="match status" value="1"/>
</dbReference>
<dbReference type="Proteomes" id="UP000249363">
    <property type="component" value="Unassembled WGS sequence"/>
</dbReference>
<evidence type="ECO:0000256" key="5">
    <source>
        <dbReference type="ARBA" id="ARBA00023125"/>
    </source>
</evidence>